<name>A0A4U1B5I7_9GAMM</name>
<protein>
    <submittedName>
        <fullName evidence="2">DUF1579 domain-containing protein</fullName>
    </submittedName>
</protein>
<dbReference type="Proteomes" id="UP000307999">
    <property type="component" value="Unassembled WGS sequence"/>
</dbReference>
<sequence>MGMKKQTRLLVIIIAMISWPAMANSNCKGDGYSQFDFWLGEWQVFNETNGSANNGNAPSSSKITKILGDCSILEEYQTANGFAGKSLNIFNKQNASWHQTWVDNSGLLLQLDGQFSDGKMVLKGEIVNKDGKTIEQKISWQALDNGDVRQIWQQRSAAGEWQVLFNGRYVRAPKSSD</sequence>
<feature type="signal peptide" evidence="1">
    <location>
        <begin position="1"/>
        <end position="23"/>
    </location>
</feature>
<reference evidence="2 3" key="1">
    <citation type="submission" date="2019-04" db="EMBL/GenBank/DDBJ databases">
        <title>Thalassotalea guangxiensis sp. nov., isolated from sediment of the coastal wetland.</title>
        <authorList>
            <person name="Zheng S."/>
            <person name="Zhang D."/>
        </authorList>
    </citation>
    <scope>NUCLEOTIDE SEQUENCE [LARGE SCALE GENOMIC DNA]</scope>
    <source>
        <strain evidence="2 3">ZS-4</strain>
    </source>
</reference>
<organism evidence="2 3">
    <name type="scientific">Thalassotalea mangrovi</name>
    <dbReference type="NCBI Taxonomy" id="2572245"/>
    <lineage>
        <taxon>Bacteria</taxon>
        <taxon>Pseudomonadati</taxon>
        <taxon>Pseudomonadota</taxon>
        <taxon>Gammaproteobacteria</taxon>
        <taxon>Alteromonadales</taxon>
        <taxon>Colwelliaceae</taxon>
        <taxon>Thalassotalea</taxon>
    </lineage>
</organism>
<comment type="caution">
    <text evidence="2">The sequence shown here is derived from an EMBL/GenBank/DDBJ whole genome shotgun (WGS) entry which is preliminary data.</text>
</comment>
<proteinExistence type="predicted"/>
<dbReference type="EMBL" id="SWDB01000018">
    <property type="protein sequence ID" value="TKB45566.1"/>
    <property type="molecule type" value="Genomic_DNA"/>
</dbReference>
<feature type="chain" id="PRO_5020366534" evidence="1">
    <location>
        <begin position="24"/>
        <end position="177"/>
    </location>
</feature>
<evidence type="ECO:0000313" key="3">
    <source>
        <dbReference type="Proteomes" id="UP000307999"/>
    </source>
</evidence>
<evidence type="ECO:0000256" key="1">
    <source>
        <dbReference type="SAM" id="SignalP"/>
    </source>
</evidence>
<evidence type="ECO:0000313" key="2">
    <source>
        <dbReference type="EMBL" id="TKB45566.1"/>
    </source>
</evidence>
<keyword evidence="1" id="KW-0732">Signal</keyword>
<keyword evidence="3" id="KW-1185">Reference proteome</keyword>
<accession>A0A4U1B5I7</accession>
<gene>
    <name evidence="2" type="ORF">E8M12_08175</name>
</gene>
<dbReference type="AlphaFoldDB" id="A0A4U1B5I7"/>
<dbReference type="OrthoDB" id="8902597at2"/>